<organism evidence="1 2">
    <name type="scientific">Nephila pilipes</name>
    <name type="common">Giant wood spider</name>
    <name type="synonym">Nephila maculata</name>
    <dbReference type="NCBI Taxonomy" id="299642"/>
    <lineage>
        <taxon>Eukaryota</taxon>
        <taxon>Metazoa</taxon>
        <taxon>Ecdysozoa</taxon>
        <taxon>Arthropoda</taxon>
        <taxon>Chelicerata</taxon>
        <taxon>Arachnida</taxon>
        <taxon>Araneae</taxon>
        <taxon>Araneomorphae</taxon>
        <taxon>Entelegynae</taxon>
        <taxon>Araneoidea</taxon>
        <taxon>Nephilidae</taxon>
        <taxon>Nephila</taxon>
    </lineage>
</organism>
<dbReference type="AlphaFoldDB" id="A0A8X6P3A4"/>
<accession>A0A8X6P3A4</accession>
<keyword evidence="2" id="KW-1185">Reference proteome</keyword>
<proteinExistence type="predicted"/>
<feature type="non-terminal residue" evidence="1">
    <location>
        <position position="1"/>
    </location>
</feature>
<name>A0A8X6P3A4_NEPPI</name>
<dbReference type="Proteomes" id="UP000887013">
    <property type="component" value="Unassembled WGS sequence"/>
</dbReference>
<reference evidence="1" key="1">
    <citation type="submission" date="2020-08" db="EMBL/GenBank/DDBJ databases">
        <title>Multicomponent nature underlies the extraordinary mechanical properties of spider dragline silk.</title>
        <authorList>
            <person name="Kono N."/>
            <person name="Nakamura H."/>
            <person name="Mori M."/>
            <person name="Yoshida Y."/>
            <person name="Ohtoshi R."/>
            <person name="Malay A.D."/>
            <person name="Moran D.A.P."/>
            <person name="Tomita M."/>
            <person name="Numata K."/>
            <person name="Arakawa K."/>
        </authorList>
    </citation>
    <scope>NUCLEOTIDE SEQUENCE</scope>
</reference>
<dbReference type="EMBL" id="BMAW01065173">
    <property type="protein sequence ID" value="GFT49133.1"/>
    <property type="molecule type" value="Genomic_DNA"/>
</dbReference>
<sequence length="92" mass="10409">MCPCALRKIFETTDQLGILPGTGRKQIPSFSFKNVATAIIKASRQHLPKKMTTFVRHLKDSIRCHVLNNPSDSDQITVGNMVHRLQHIVENE</sequence>
<dbReference type="OrthoDB" id="6465246at2759"/>
<protein>
    <submittedName>
        <fullName evidence="1">Uncharacterized protein</fullName>
    </submittedName>
</protein>
<evidence type="ECO:0000313" key="1">
    <source>
        <dbReference type="EMBL" id="GFT49133.1"/>
    </source>
</evidence>
<gene>
    <name evidence="1" type="ORF">NPIL_321661</name>
</gene>
<comment type="caution">
    <text evidence="1">The sequence shown here is derived from an EMBL/GenBank/DDBJ whole genome shotgun (WGS) entry which is preliminary data.</text>
</comment>
<evidence type="ECO:0000313" key="2">
    <source>
        <dbReference type="Proteomes" id="UP000887013"/>
    </source>
</evidence>